<dbReference type="Pfam" id="PF00392">
    <property type="entry name" value="GntR"/>
    <property type="match status" value="1"/>
</dbReference>
<feature type="region of interest" description="Disordered" evidence="6">
    <location>
        <begin position="96"/>
        <end position="119"/>
    </location>
</feature>
<comment type="similarity">
    <text evidence="1">In the C-terminal section; belongs to the class-I pyridoxal-phosphate-dependent aminotransferase family.</text>
</comment>
<dbReference type="Pfam" id="PF00155">
    <property type="entry name" value="Aminotran_1_2"/>
    <property type="match status" value="1"/>
</dbReference>
<reference evidence="8" key="1">
    <citation type="submission" date="2022-10" db="EMBL/GenBank/DDBJ databases">
        <title>The complete genomes of actinobacterial strains from the NBC collection.</title>
        <authorList>
            <person name="Joergensen T.S."/>
            <person name="Alvarez Arevalo M."/>
            <person name="Sterndorff E.B."/>
            <person name="Faurdal D."/>
            <person name="Vuksanovic O."/>
            <person name="Mourched A.-S."/>
            <person name="Charusanti P."/>
            <person name="Shaw S."/>
            <person name="Blin K."/>
            <person name="Weber T."/>
        </authorList>
    </citation>
    <scope>NUCLEOTIDE SEQUENCE</scope>
    <source>
        <strain evidence="8">NBC_00254</strain>
    </source>
</reference>
<dbReference type="CDD" id="cd00609">
    <property type="entry name" value="AAT_like"/>
    <property type="match status" value="1"/>
</dbReference>
<evidence type="ECO:0000256" key="1">
    <source>
        <dbReference type="ARBA" id="ARBA00005384"/>
    </source>
</evidence>
<gene>
    <name evidence="8" type="ORF">OG913_11880</name>
</gene>
<evidence type="ECO:0000256" key="6">
    <source>
        <dbReference type="SAM" id="MobiDB-lite"/>
    </source>
</evidence>
<evidence type="ECO:0000256" key="2">
    <source>
        <dbReference type="ARBA" id="ARBA00022898"/>
    </source>
</evidence>
<dbReference type="CDD" id="cd07377">
    <property type="entry name" value="WHTH_GntR"/>
    <property type="match status" value="1"/>
</dbReference>
<sequence length="493" mass="52608">MDRYLSALQLARLVLGTTGEATGRGAGARAGKGAGDAQETRPYYRALADAVRGLVLDGRLAVGVRLPAERHLAEALGVSRTTVTAAYDRLREQGYLESRQGSGSRATLPDAGALGTDNPWLASDDDGLLPLHAAAPPASALLGEAIEEAGRAYHRYALGMGYHPAGLAPLREAIARRYGERGVPTRPEQILVTAGAQQAIHLLMAAFAERGDPVLVESPTYPHAIDAARMRGARLVPVGVQEDGWHLDLVTCAMRQTAARLAYVIPDFQNPTGHLMADAARAELVEAARRHGVTLIADESWAEIVLDETARAAPLAAFDTDGRVISVGSASKLWWGGLRVGWIRASAATVRRLAVLRAAVDIAGAVFEQLVVACLFERIEEARAERRRGLGASCAALAAVLREELPGWAFTTPRGGGSLWVRLDGPVASSVAEAAAARGVRLAPGPWFGVDGTLERYLRLPFTQPPAVMEEAVRRIARDPARYRPREPLMPAL</sequence>
<keyword evidence="2" id="KW-0663">Pyridoxal phosphate</keyword>
<keyword evidence="8" id="KW-0032">Aminotransferase</keyword>
<name>A0ABZ1SYR5_9ACTN</name>
<keyword evidence="9" id="KW-1185">Reference proteome</keyword>
<dbReference type="PANTHER" id="PTHR46577">
    <property type="entry name" value="HTH-TYPE TRANSCRIPTIONAL REGULATORY PROTEIN GABR"/>
    <property type="match status" value="1"/>
</dbReference>
<keyword evidence="3" id="KW-0805">Transcription regulation</keyword>
<dbReference type="PANTHER" id="PTHR46577:SF1">
    <property type="entry name" value="HTH-TYPE TRANSCRIPTIONAL REGULATORY PROTEIN GABR"/>
    <property type="match status" value="1"/>
</dbReference>
<dbReference type="EMBL" id="CP108085">
    <property type="protein sequence ID" value="WUP77679.1"/>
    <property type="molecule type" value="Genomic_DNA"/>
</dbReference>
<dbReference type="SUPFAM" id="SSF46785">
    <property type="entry name" value="Winged helix' DNA-binding domain"/>
    <property type="match status" value="1"/>
</dbReference>
<dbReference type="RefSeq" id="WP_147942476.1">
    <property type="nucleotide sequence ID" value="NZ_CP108085.1"/>
</dbReference>
<dbReference type="SUPFAM" id="SSF53383">
    <property type="entry name" value="PLP-dependent transferases"/>
    <property type="match status" value="1"/>
</dbReference>
<keyword evidence="8" id="KW-0808">Transferase</keyword>
<keyword evidence="4" id="KW-0238">DNA-binding</keyword>
<evidence type="ECO:0000313" key="9">
    <source>
        <dbReference type="Proteomes" id="UP001432011"/>
    </source>
</evidence>
<accession>A0ABZ1SYR5</accession>
<organism evidence="8 9">
    <name type="scientific">Microbispora hainanensis</name>
    <dbReference type="NCBI Taxonomy" id="568844"/>
    <lineage>
        <taxon>Bacteria</taxon>
        <taxon>Bacillati</taxon>
        <taxon>Actinomycetota</taxon>
        <taxon>Actinomycetes</taxon>
        <taxon>Streptosporangiales</taxon>
        <taxon>Streptosporangiaceae</taxon>
        <taxon>Microbispora</taxon>
    </lineage>
</organism>
<dbReference type="Proteomes" id="UP001432011">
    <property type="component" value="Chromosome"/>
</dbReference>
<proteinExistence type="inferred from homology"/>
<evidence type="ECO:0000256" key="5">
    <source>
        <dbReference type="ARBA" id="ARBA00023163"/>
    </source>
</evidence>
<evidence type="ECO:0000313" key="8">
    <source>
        <dbReference type="EMBL" id="WUP77679.1"/>
    </source>
</evidence>
<dbReference type="InterPro" id="IPR036388">
    <property type="entry name" value="WH-like_DNA-bd_sf"/>
</dbReference>
<dbReference type="InterPro" id="IPR000524">
    <property type="entry name" value="Tscrpt_reg_HTH_GntR"/>
</dbReference>
<keyword evidence="5" id="KW-0804">Transcription</keyword>
<dbReference type="InterPro" id="IPR015424">
    <property type="entry name" value="PyrdxlP-dep_Trfase"/>
</dbReference>
<evidence type="ECO:0000259" key="7">
    <source>
        <dbReference type="PROSITE" id="PS50949"/>
    </source>
</evidence>
<dbReference type="PROSITE" id="PS50949">
    <property type="entry name" value="HTH_GNTR"/>
    <property type="match status" value="1"/>
</dbReference>
<dbReference type="SMART" id="SM00345">
    <property type="entry name" value="HTH_GNTR"/>
    <property type="match status" value="1"/>
</dbReference>
<dbReference type="InterPro" id="IPR004839">
    <property type="entry name" value="Aminotransferase_I/II_large"/>
</dbReference>
<evidence type="ECO:0000256" key="4">
    <source>
        <dbReference type="ARBA" id="ARBA00023125"/>
    </source>
</evidence>
<dbReference type="GO" id="GO:0008483">
    <property type="term" value="F:transaminase activity"/>
    <property type="evidence" value="ECO:0007669"/>
    <property type="project" value="UniProtKB-KW"/>
</dbReference>
<dbReference type="InterPro" id="IPR051446">
    <property type="entry name" value="HTH_trans_reg/aminotransferase"/>
</dbReference>
<dbReference type="InterPro" id="IPR015421">
    <property type="entry name" value="PyrdxlP-dep_Trfase_major"/>
</dbReference>
<dbReference type="Gene3D" id="3.40.640.10">
    <property type="entry name" value="Type I PLP-dependent aspartate aminotransferase-like (Major domain)"/>
    <property type="match status" value="1"/>
</dbReference>
<protein>
    <submittedName>
        <fullName evidence="8">PLP-dependent aminotransferase family protein</fullName>
    </submittedName>
</protein>
<dbReference type="InterPro" id="IPR036390">
    <property type="entry name" value="WH_DNA-bd_sf"/>
</dbReference>
<dbReference type="Gene3D" id="3.90.1150.10">
    <property type="entry name" value="Aspartate Aminotransferase, domain 1"/>
    <property type="match status" value="1"/>
</dbReference>
<evidence type="ECO:0000256" key="3">
    <source>
        <dbReference type="ARBA" id="ARBA00023015"/>
    </source>
</evidence>
<dbReference type="Gene3D" id="1.10.10.10">
    <property type="entry name" value="Winged helix-like DNA-binding domain superfamily/Winged helix DNA-binding domain"/>
    <property type="match status" value="1"/>
</dbReference>
<dbReference type="PRINTS" id="PR00035">
    <property type="entry name" value="HTHGNTR"/>
</dbReference>
<feature type="domain" description="HTH gntR-type" evidence="7">
    <location>
        <begin position="41"/>
        <end position="109"/>
    </location>
</feature>
<dbReference type="InterPro" id="IPR015422">
    <property type="entry name" value="PyrdxlP-dep_Trfase_small"/>
</dbReference>